<gene>
    <name evidence="3" type="ORF">NFC81_08710</name>
</gene>
<keyword evidence="2" id="KW-1133">Transmembrane helix</keyword>
<feature type="transmembrane region" description="Helical" evidence="2">
    <location>
        <begin position="121"/>
        <end position="143"/>
    </location>
</feature>
<dbReference type="RefSeq" id="WP_304994095.1">
    <property type="nucleotide sequence ID" value="NZ_CP101717.1"/>
</dbReference>
<keyword evidence="2" id="KW-0472">Membrane</keyword>
<reference evidence="3" key="1">
    <citation type="submission" date="2022-07" db="EMBL/GenBank/DDBJ databases">
        <title>Complete genome sequence of Salinispirillum sp. LH10-3-1 capable of multiple carbohydrate inversion isolated from a soda lake.</title>
        <authorList>
            <person name="Liu J."/>
            <person name="Zhai Y."/>
            <person name="Zhang H."/>
            <person name="Yang H."/>
            <person name="Qu J."/>
            <person name="Li J."/>
        </authorList>
    </citation>
    <scope>NUCLEOTIDE SEQUENCE</scope>
    <source>
        <strain evidence="3">LH 10-3-1</strain>
    </source>
</reference>
<name>A0AB38YBS1_9GAMM</name>
<feature type="transmembrane region" description="Helical" evidence="2">
    <location>
        <begin position="29"/>
        <end position="52"/>
    </location>
</feature>
<evidence type="ECO:0000256" key="1">
    <source>
        <dbReference type="SAM" id="MobiDB-lite"/>
    </source>
</evidence>
<sequence>MSKFSTASNPVAQHGVAAAMGDVADGHSAVSWAAIFAGAVGAAALSLLLLILGTGLGFSVISPWSMDGISISTIGFAAILWLTFTQLAASGMGGYLAGRLRTKWAATHSNEVYFRDTAHGFMTWAVASLLMVVLTTSVIGSLISGTVRAGSEMASGASSAATMMSGETNTLEYHIDSLFRGDAPASTTATATGTTQPGTTQPGTTQQGSAVSDIPVAEVTRIFARALSTGELPQDDQRYIGRLIAERTELNQQQAEQRVSQNFDDVQTTLDEFEATAVEAADEARKASAYAALWMFITLSIGAFAASLMAVYGGRQRDTV</sequence>
<keyword evidence="2" id="KW-0812">Transmembrane</keyword>
<evidence type="ECO:0000256" key="2">
    <source>
        <dbReference type="SAM" id="Phobius"/>
    </source>
</evidence>
<evidence type="ECO:0008006" key="4">
    <source>
        <dbReference type="Google" id="ProtNLM"/>
    </source>
</evidence>
<protein>
    <recommendedName>
        <fullName evidence="4">Transmembrane protein</fullName>
    </recommendedName>
</protein>
<feature type="transmembrane region" description="Helical" evidence="2">
    <location>
        <begin position="291"/>
        <end position="312"/>
    </location>
</feature>
<feature type="transmembrane region" description="Helical" evidence="2">
    <location>
        <begin position="64"/>
        <end position="84"/>
    </location>
</feature>
<evidence type="ECO:0000313" key="3">
    <source>
        <dbReference type="EMBL" id="WLD56811.1"/>
    </source>
</evidence>
<dbReference type="AlphaFoldDB" id="A0AB38YBS1"/>
<accession>A0AB38YBS1</accession>
<feature type="compositionally biased region" description="Low complexity" evidence="1">
    <location>
        <begin position="184"/>
        <end position="210"/>
    </location>
</feature>
<organism evidence="3">
    <name type="scientific">Salinispirillum sp. LH 10-3-1</name>
    <dbReference type="NCBI Taxonomy" id="2952525"/>
    <lineage>
        <taxon>Bacteria</taxon>
        <taxon>Pseudomonadati</taxon>
        <taxon>Pseudomonadota</taxon>
        <taxon>Gammaproteobacteria</taxon>
        <taxon>Oceanospirillales</taxon>
        <taxon>Saccharospirillaceae</taxon>
        <taxon>Salinispirillum</taxon>
    </lineage>
</organism>
<proteinExistence type="predicted"/>
<dbReference type="EMBL" id="CP101717">
    <property type="protein sequence ID" value="WLD56811.1"/>
    <property type="molecule type" value="Genomic_DNA"/>
</dbReference>
<feature type="region of interest" description="Disordered" evidence="1">
    <location>
        <begin position="184"/>
        <end position="211"/>
    </location>
</feature>